<keyword evidence="2 6" id="KW-0489">Methyltransferase</keyword>
<dbReference type="REBASE" id="132953">
    <property type="entry name" value="M.HgeGC42ORF15100P"/>
</dbReference>
<dbReference type="InterPro" id="IPR050750">
    <property type="entry name" value="C5-MTase"/>
</dbReference>
<name>A0A0P6XQE9_9CHLR</name>
<accession>A0A0P6XQE9</accession>
<dbReference type="Proteomes" id="UP000050277">
    <property type="component" value="Unassembled WGS sequence"/>
</dbReference>
<proteinExistence type="inferred from homology"/>
<dbReference type="InterPro" id="IPR001525">
    <property type="entry name" value="C5_MeTfrase"/>
</dbReference>
<dbReference type="PROSITE" id="PS00095">
    <property type="entry name" value="C5_MTASE_2"/>
    <property type="match status" value="1"/>
</dbReference>
<dbReference type="Pfam" id="PF00145">
    <property type="entry name" value="DNA_methylase"/>
    <property type="match status" value="2"/>
</dbReference>
<evidence type="ECO:0000313" key="7">
    <source>
        <dbReference type="EMBL" id="KPL86180.1"/>
    </source>
</evidence>
<dbReference type="OrthoDB" id="9813719at2"/>
<dbReference type="SUPFAM" id="SSF53335">
    <property type="entry name" value="S-adenosyl-L-methionine-dependent methyltransferases"/>
    <property type="match status" value="1"/>
</dbReference>
<gene>
    <name evidence="7" type="ORF">SE18_15100</name>
</gene>
<dbReference type="PROSITE" id="PS51679">
    <property type="entry name" value="SAM_MT_C5"/>
    <property type="match status" value="1"/>
</dbReference>
<evidence type="ECO:0000256" key="6">
    <source>
        <dbReference type="PROSITE-ProRule" id="PRU01016"/>
    </source>
</evidence>
<dbReference type="EC" id="2.1.1.37" evidence="1"/>
<dbReference type="GO" id="GO:0009307">
    <property type="term" value="P:DNA restriction-modification system"/>
    <property type="evidence" value="ECO:0007669"/>
    <property type="project" value="UniProtKB-KW"/>
</dbReference>
<dbReference type="InterPro" id="IPR031303">
    <property type="entry name" value="C5_meth_CS"/>
</dbReference>
<dbReference type="PANTHER" id="PTHR46098">
    <property type="entry name" value="TRNA (CYTOSINE(38)-C(5))-METHYLTRANSFERASE"/>
    <property type="match status" value="1"/>
</dbReference>
<feature type="active site" evidence="6">
    <location>
        <position position="75"/>
    </location>
</feature>
<dbReference type="InterPro" id="IPR029063">
    <property type="entry name" value="SAM-dependent_MTases_sf"/>
</dbReference>
<evidence type="ECO:0000256" key="4">
    <source>
        <dbReference type="ARBA" id="ARBA00022691"/>
    </source>
</evidence>
<dbReference type="EMBL" id="LGKP01000022">
    <property type="protein sequence ID" value="KPL86180.1"/>
    <property type="molecule type" value="Genomic_DNA"/>
</dbReference>
<evidence type="ECO:0000256" key="2">
    <source>
        <dbReference type="ARBA" id="ARBA00022603"/>
    </source>
</evidence>
<keyword evidence="5" id="KW-0680">Restriction system</keyword>
<dbReference type="Gene3D" id="3.40.50.150">
    <property type="entry name" value="Vaccinia Virus protein VP39"/>
    <property type="match status" value="1"/>
</dbReference>
<reference evidence="7 8" key="1">
    <citation type="submission" date="2015-07" db="EMBL/GenBank/DDBJ databases">
        <title>Whole genome sequence of Herpetosiphon geysericola DSM 7119.</title>
        <authorList>
            <person name="Hemp J."/>
            <person name="Ward L.M."/>
            <person name="Pace L.A."/>
            <person name="Fischer W.W."/>
        </authorList>
    </citation>
    <scope>NUCLEOTIDE SEQUENCE [LARGE SCALE GENOMIC DNA]</scope>
    <source>
        <strain evidence="7 8">DSM 7119</strain>
    </source>
</reference>
<evidence type="ECO:0000256" key="3">
    <source>
        <dbReference type="ARBA" id="ARBA00022679"/>
    </source>
</evidence>
<dbReference type="PATRIC" id="fig|70996.4.peg.3661"/>
<evidence type="ECO:0000256" key="5">
    <source>
        <dbReference type="ARBA" id="ARBA00022747"/>
    </source>
</evidence>
<evidence type="ECO:0000313" key="8">
    <source>
        <dbReference type="Proteomes" id="UP000050277"/>
    </source>
</evidence>
<evidence type="ECO:0000256" key="1">
    <source>
        <dbReference type="ARBA" id="ARBA00011975"/>
    </source>
</evidence>
<keyword evidence="8" id="KW-1185">Reference proteome</keyword>
<sequence length="552" mass="61433">MSDITVTDLFCGAGGSSTGAVNAGANVRMALNHWKLAIETHNTNHPDTDHDCTDIQACDPRRYPRTTILIASPECTNHSLAKGVKRPTRQISLLDNGQPDPSAERSRATMWDVVRFTEHHQYKVVIVENVPDARSWILYDAWLKAMHDLGYAHKEVFLNSMFVWPTPQSRDRMYVVFWRKGNRAPVLDYHPVARCEKCATNVRAVQVWKNPAKPFGKYKAQYRYLCPQCASAVQPFYFCAANAIDWSLPITRIADRKRPLKEKTMARIRYGLEKYANHPFAPNALFIPMGYTHETHDRRSTSSTEPLPTQSTRQELGLCAPFMVSPNHSDLRATNVSDAMPTQTAGWNRGLVVPPFIAELHNNSTARGVDSALATVCVSGVHHALVQPFITSYYGNDTTNHQSDALGTVTTRDRHAVVVPPFLTSVNYFRPDVSIDSPHPTQTTSGQYGLVSPQPFTVSYYGGDGDHRTNDLGKALPTVPGMAVHYLAQPQTPSVDDCGFRMLQPHEVGAAMAFPREYVVLGNAREQVKQYGNAVTPPVMQWIVGQVMASLS</sequence>
<comment type="caution">
    <text evidence="7">The sequence shown here is derived from an EMBL/GenBank/DDBJ whole genome shotgun (WGS) entry which is preliminary data.</text>
</comment>
<dbReference type="STRING" id="70996.SE18_15100"/>
<dbReference type="PRINTS" id="PR00105">
    <property type="entry name" value="C5METTRFRASE"/>
</dbReference>
<protein>
    <recommendedName>
        <fullName evidence="1">DNA (cytosine-5-)-methyltransferase</fullName>
        <ecNumber evidence="1">2.1.1.37</ecNumber>
    </recommendedName>
</protein>
<dbReference type="Gene3D" id="3.90.120.10">
    <property type="entry name" value="DNA Methylase, subunit A, domain 2"/>
    <property type="match status" value="1"/>
</dbReference>
<dbReference type="GO" id="GO:0003886">
    <property type="term" value="F:DNA (cytosine-5-)-methyltransferase activity"/>
    <property type="evidence" value="ECO:0007669"/>
    <property type="project" value="UniProtKB-EC"/>
</dbReference>
<dbReference type="AlphaFoldDB" id="A0A0P6XQE9"/>
<dbReference type="GO" id="GO:0032259">
    <property type="term" value="P:methylation"/>
    <property type="evidence" value="ECO:0007669"/>
    <property type="project" value="UniProtKB-KW"/>
</dbReference>
<keyword evidence="4 6" id="KW-0949">S-adenosyl-L-methionine</keyword>
<dbReference type="PANTHER" id="PTHR46098:SF1">
    <property type="entry name" value="TRNA (CYTOSINE(38)-C(5))-METHYLTRANSFERASE"/>
    <property type="match status" value="1"/>
</dbReference>
<keyword evidence="3 6" id="KW-0808">Transferase</keyword>
<organism evidence="7 8">
    <name type="scientific">Herpetosiphon geysericola</name>
    <dbReference type="NCBI Taxonomy" id="70996"/>
    <lineage>
        <taxon>Bacteria</taxon>
        <taxon>Bacillati</taxon>
        <taxon>Chloroflexota</taxon>
        <taxon>Chloroflexia</taxon>
        <taxon>Herpetosiphonales</taxon>
        <taxon>Herpetosiphonaceae</taxon>
        <taxon>Herpetosiphon</taxon>
    </lineage>
</organism>
<dbReference type="RefSeq" id="WP_054535287.1">
    <property type="nucleotide sequence ID" value="NZ_LGKP01000022.1"/>
</dbReference>
<comment type="similarity">
    <text evidence="6">Belongs to the class I-like SAM-binding methyltransferase superfamily. C5-methyltransferase family.</text>
</comment>